<reference evidence="2" key="1">
    <citation type="submission" date="2006-06" db="EMBL/GenBank/DDBJ databases">
        <title>Complete sequence of chromosome of Chelativorans sp. BNC1.</title>
        <authorList>
            <consortium name="US DOE Joint Genome Institute"/>
            <person name="Copeland A."/>
            <person name="Lucas S."/>
            <person name="Lapidus A."/>
            <person name="Barry K."/>
            <person name="Detter J.C."/>
            <person name="Glavina del Rio T."/>
            <person name="Hammon N."/>
            <person name="Israni S."/>
            <person name="Dalin E."/>
            <person name="Tice H."/>
            <person name="Pitluck S."/>
            <person name="Chertkov O."/>
            <person name="Brettin T."/>
            <person name="Bruce D."/>
            <person name="Han C."/>
            <person name="Tapia R."/>
            <person name="Gilna P."/>
            <person name="Schmutz J."/>
            <person name="Larimer F."/>
            <person name="Land M."/>
            <person name="Hauser L."/>
            <person name="Kyrpides N."/>
            <person name="Mikhailova N."/>
            <person name="Richardson P."/>
        </authorList>
    </citation>
    <scope>NUCLEOTIDE SEQUENCE</scope>
    <source>
        <strain evidence="2">BNC1</strain>
    </source>
</reference>
<dbReference type="Pfam" id="PF22751">
    <property type="entry name" value="DUF488-N3a"/>
    <property type="match status" value="1"/>
</dbReference>
<accession>Q11GC7</accession>
<dbReference type="KEGG" id="mes:Meso_2156"/>
<dbReference type="HOGENOM" id="CLU_1913111_0_0_5"/>
<gene>
    <name evidence="2" type="ordered locus">Meso_2156</name>
</gene>
<evidence type="ECO:0000259" key="1">
    <source>
        <dbReference type="Pfam" id="PF22751"/>
    </source>
</evidence>
<dbReference type="EMBL" id="CP000390">
    <property type="protein sequence ID" value="ABG63548.1"/>
    <property type="molecule type" value="Genomic_DNA"/>
</dbReference>
<organism evidence="2">
    <name type="scientific">Chelativorans sp. (strain BNC1)</name>
    <dbReference type="NCBI Taxonomy" id="266779"/>
    <lineage>
        <taxon>Bacteria</taxon>
        <taxon>Pseudomonadati</taxon>
        <taxon>Pseudomonadota</taxon>
        <taxon>Alphaproteobacteria</taxon>
        <taxon>Hyphomicrobiales</taxon>
        <taxon>Phyllobacteriaceae</taxon>
        <taxon>Chelativorans</taxon>
    </lineage>
</organism>
<dbReference type="eggNOG" id="COG3189">
    <property type="taxonomic scope" value="Bacteria"/>
</dbReference>
<evidence type="ECO:0000313" key="2">
    <source>
        <dbReference type="EMBL" id="ABG63548.1"/>
    </source>
</evidence>
<dbReference type="AlphaFoldDB" id="Q11GC7"/>
<sequence length="128" mass="14417">MAVRIVRLGSSRHPGEGVRIGTVRRPPRGVRKERYAADDWYDVWYPELSPSPELVSRAQAALTESEWKAFSRAFRAEMSEPAARHTLDLLATLSNKADFSIGCYCEDEARCHRSILRSLLAERGAAIE</sequence>
<name>Q11GC7_CHESB</name>
<proteinExistence type="predicted"/>
<feature type="domain" description="DUF488" evidence="1">
    <location>
        <begin position="3"/>
        <end position="124"/>
    </location>
</feature>
<protein>
    <recommendedName>
        <fullName evidence="1">DUF488 domain-containing protein</fullName>
    </recommendedName>
</protein>
<dbReference type="STRING" id="266779.Meso_2156"/>
<dbReference type="OrthoDB" id="9790745at2"/>
<dbReference type="InterPro" id="IPR054495">
    <property type="entry name" value="DUF488-N3a"/>
</dbReference>